<dbReference type="EMBL" id="CP024985">
    <property type="protein sequence ID" value="ATZ24814.1"/>
    <property type="molecule type" value="Genomic_DNA"/>
</dbReference>
<accession>A0A2K8PDJ1</accession>
<dbReference type="AlphaFoldDB" id="A0A2K8PDJ1"/>
<sequence length="164" mass="17168">MGAVDRRSGRDPEFEAFVAGAAGRLLHVAVLLTAEPLYGAPAGASGGASGPTPASTAAPAARRILAGALARTYAHWERLRGDDPYDHTRQELCAAYARTARRLPPGTGVLARLGPLERLVLVMRVYEGVAEEVTAAQLGLTPERVEAVCNRAVATMRAPAQEAA</sequence>
<protein>
    <submittedName>
        <fullName evidence="1">Uncharacterized protein</fullName>
    </submittedName>
</protein>
<organism evidence="1 2">
    <name type="scientific">Streptomyces lavendulae subsp. lavendulae</name>
    <dbReference type="NCBI Taxonomy" id="58340"/>
    <lineage>
        <taxon>Bacteria</taxon>
        <taxon>Bacillati</taxon>
        <taxon>Actinomycetota</taxon>
        <taxon>Actinomycetes</taxon>
        <taxon>Kitasatosporales</taxon>
        <taxon>Streptomycetaceae</taxon>
        <taxon>Streptomyces</taxon>
    </lineage>
</organism>
<evidence type="ECO:0000313" key="1">
    <source>
        <dbReference type="EMBL" id="ATZ24814.1"/>
    </source>
</evidence>
<dbReference type="Proteomes" id="UP000231791">
    <property type="component" value="Chromosome"/>
</dbReference>
<reference evidence="1 2" key="1">
    <citation type="submission" date="2017-11" db="EMBL/GenBank/DDBJ databases">
        <title>Complete genome sequence of Streptomyces lavendulae subsp. lavendulae CCM 3239 (formerly 'Streptomyces aureofaciens CCM 3239'), the producer of the angucycline-type antibiotic auricin.</title>
        <authorList>
            <person name="Busche T."/>
            <person name="Novakova R."/>
            <person name="Al'Dilaimi A."/>
            <person name="Homerova D."/>
            <person name="Feckova L."/>
            <person name="Rezuchova B."/>
            <person name="Mingyar E."/>
            <person name="Csolleiova D."/>
            <person name="Bekeova C."/>
            <person name="Winkler A."/>
            <person name="Sevcikova B."/>
            <person name="Kalinowski J."/>
            <person name="Kormanec J."/>
            <person name="Ruckert C."/>
        </authorList>
    </citation>
    <scope>NUCLEOTIDE SEQUENCE [LARGE SCALE GENOMIC DNA]</scope>
    <source>
        <strain evidence="1 2">CCM 3239</strain>
    </source>
</reference>
<proteinExistence type="predicted"/>
<dbReference type="RefSeq" id="WP_030231208.1">
    <property type="nucleotide sequence ID" value="NZ_JOEW01000015.1"/>
</dbReference>
<dbReference type="InterPro" id="IPR013324">
    <property type="entry name" value="RNA_pol_sigma_r3/r4-like"/>
</dbReference>
<dbReference type="OrthoDB" id="4332887at2"/>
<keyword evidence="2" id="KW-1185">Reference proteome</keyword>
<dbReference type="SUPFAM" id="SSF88659">
    <property type="entry name" value="Sigma3 and sigma4 domains of RNA polymerase sigma factors"/>
    <property type="match status" value="1"/>
</dbReference>
<evidence type="ECO:0000313" key="2">
    <source>
        <dbReference type="Proteomes" id="UP000231791"/>
    </source>
</evidence>
<name>A0A2K8PDJ1_STRLA</name>
<dbReference type="KEGG" id="slx:SLAV_14800"/>
<dbReference type="InterPro" id="IPR036388">
    <property type="entry name" value="WH-like_DNA-bd_sf"/>
</dbReference>
<dbReference type="Gene3D" id="1.10.10.10">
    <property type="entry name" value="Winged helix-like DNA-binding domain superfamily/Winged helix DNA-binding domain"/>
    <property type="match status" value="1"/>
</dbReference>
<gene>
    <name evidence="1" type="ORF">SLAV_14800</name>
</gene>